<proteinExistence type="predicted"/>
<dbReference type="InParanoid" id="Q2FQA1"/>
<dbReference type="OrthoDB" id="117825at2157"/>
<dbReference type="RefSeq" id="WP_011447234.1">
    <property type="nucleotide sequence ID" value="NC_007796.1"/>
</dbReference>
<dbReference type="KEGG" id="mhu:Mhun_0162"/>
<evidence type="ECO:0000313" key="7">
    <source>
        <dbReference type="EMBL" id="ABD39938.1"/>
    </source>
</evidence>
<keyword evidence="8" id="KW-1185">Reference proteome</keyword>
<feature type="domain" description="Single Cache" evidence="6">
    <location>
        <begin position="1"/>
        <end position="71"/>
    </location>
</feature>
<dbReference type="eggNOG" id="arCOG03007">
    <property type="taxonomic scope" value="Archaea"/>
</dbReference>
<dbReference type="Gene3D" id="3.30.450.20">
    <property type="entry name" value="PAS domain"/>
    <property type="match status" value="1"/>
</dbReference>
<protein>
    <recommendedName>
        <fullName evidence="6">Single Cache domain-containing protein</fullName>
    </recommendedName>
</protein>
<evidence type="ECO:0000256" key="5">
    <source>
        <dbReference type="ARBA" id="ARBA00023136"/>
    </source>
</evidence>
<evidence type="ECO:0000256" key="4">
    <source>
        <dbReference type="ARBA" id="ARBA00022989"/>
    </source>
</evidence>
<name>Q2FQA1_METHJ</name>
<dbReference type="PROSITE" id="PS01228">
    <property type="entry name" value="COF_1"/>
    <property type="match status" value="1"/>
</dbReference>
<dbReference type="EMBL" id="CP000254">
    <property type="protein sequence ID" value="ABD39938.1"/>
    <property type="molecule type" value="Genomic_DNA"/>
</dbReference>
<accession>Q2FQA1</accession>
<dbReference type="GeneID" id="3925069"/>
<evidence type="ECO:0000259" key="6">
    <source>
        <dbReference type="SMART" id="SM01049"/>
    </source>
</evidence>
<evidence type="ECO:0000256" key="3">
    <source>
        <dbReference type="ARBA" id="ARBA00022692"/>
    </source>
</evidence>
<keyword evidence="3" id="KW-0812">Transmembrane</keyword>
<sequence>MDGEAVHYVYEQGRDAGIREFNDPSGTFSDPEMFIFAFDMNGTLLANPYFPGLVGQNRLNDRDPYGKYPVQILWPMENKALDIPTISLPIRILTMKSV</sequence>
<dbReference type="InterPro" id="IPR033480">
    <property type="entry name" value="sCache_2"/>
</dbReference>
<gene>
    <name evidence="7" type="ordered locus">Mhun_0162</name>
</gene>
<keyword evidence="2" id="KW-1003">Cell membrane</keyword>
<dbReference type="HOGENOM" id="CLU_2327275_0_0_2"/>
<dbReference type="EnsemblBacteria" id="ABD39938">
    <property type="protein sequence ID" value="ABD39938"/>
    <property type="gene ID" value="Mhun_0162"/>
</dbReference>
<comment type="subcellular location">
    <subcellularLocation>
        <location evidence="1">Cell membrane</location>
        <topology evidence="1">Multi-pass membrane protein</topology>
    </subcellularLocation>
</comment>
<keyword evidence="4" id="KW-1133">Transmembrane helix</keyword>
<dbReference type="Proteomes" id="UP000001941">
    <property type="component" value="Chromosome"/>
</dbReference>
<evidence type="ECO:0000256" key="2">
    <source>
        <dbReference type="ARBA" id="ARBA00022475"/>
    </source>
</evidence>
<reference evidence="8" key="1">
    <citation type="journal article" date="2016" name="Stand. Genomic Sci.">
        <title>Complete genome sequence of Methanospirillum hungatei type strain JF1.</title>
        <authorList>
            <person name="Gunsalus R.P."/>
            <person name="Cook L.E."/>
            <person name="Crable B."/>
            <person name="Rohlin L."/>
            <person name="McDonald E."/>
            <person name="Mouttaki H."/>
            <person name="Sieber J.R."/>
            <person name="Poweleit N."/>
            <person name="Zhou H."/>
            <person name="Lapidus A.L."/>
            <person name="Daligault H.E."/>
            <person name="Land M."/>
            <person name="Gilna P."/>
            <person name="Ivanova N."/>
            <person name="Kyrpides N."/>
            <person name="Culley D.E."/>
            <person name="McInerney M.J."/>
        </authorList>
    </citation>
    <scope>NUCLEOTIDE SEQUENCE [LARGE SCALE GENOMIC DNA]</scope>
    <source>
        <strain evidence="8">ATCC 27890 / DSM 864 / NBRC 100397 / JF-1</strain>
    </source>
</reference>
<evidence type="ECO:0000256" key="1">
    <source>
        <dbReference type="ARBA" id="ARBA00004651"/>
    </source>
</evidence>
<dbReference type="STRING" id="323259.Mhun_0162"/>
<organism evidence="7 8">
    <name type="scientific">Methanospirillum hungatei JF-1 (strain ATCC 27890 / DSM 864 / NBRC 100397 / JF-1)</name>
    <dbReference type="NCBI Taxonomy" id="323259"/>
    <lineage>
        <taxon>Archaea</taxon>
        <taxon>Methanobacteriati</taxon>
        <taxon>Methanobacteriota</taxon>
        <taxon>Stenosarchaea group</taxon>
        <taxon>Methanomicrobia</taxon>
        <taxon>Methanomicrobiales</taxon>
        <taxon>Methanospirillaceae</taxon>
        <taxon>Methanospirillum</taxon>
    </lineage>
</organism>
<dbReference type="AlphaFoldDB" id="Q2FQA1"/>
<dbReference type="GO" id="GO:0005886">
    <property type="term" value="C:plasma membrane"/>
    <property type="evidence" value="ECO:0007669"/>
    <property type="project" value="UniProtKB-SubCell"/>
</dbReference>
<dbReference type="SMART" id="SM01049">
    <property type="entry name" value="Cache_2"/>
    <property type="match status" value="1"/>
</dbReference>
<evidence type="ECO:0000313" key="8">
    <source>
        <dbReference type="Proteomes" id="UP000001941"/>
    </source>
</evidence>
<keyword evidence="5" id="KW-0472">Membrane</keyword>